<keyword evidence="2" id="KW-1185">Reference proteome</keyword>
<dbReference type="Proteomes" id="UP001061991">
    <property type="component" value="Plasmid p_unnamed1"/>
</dbReference>
<reference evidence="1" key="1">
    <citation type="submission" date="2022-09" db="EMBL/GenBank/DDBJ databases">
        <title>Interaction between co-microsymbionts with complementary sets of symbiotic genes in legume-rhizobium systems.</title>
        <authorList>
            <person name="Safronova V."/>
            <person name="Sazanova A."/>
            <person name="Afonin A."/>
            <person name="Chirak E."/>
        </authorList>
    </citation>
    <scope>NUCLEOTIDE SEQUENCE</scope>
    <source>
        <strain evidence="1">A18/3m</strain>
    </source>
</reference>
<name>A0ACD4CYP0_9HYPH</name>
<evidence type="ECO:0000313" key="2">
    <source>
        <dbReference type="Proteomes" id="UP001061991"/>
    </source>
</evidence>
<gene>
    <name evidence="1" type="ORF">N8E88_11645</name>
</gene>
<geneLocation type="plasmid" evidence="1 2">
    <name>p_unnamed1</name>
</geneLocation>
<organism evidence="1 2">
    <name type="scientific">Phyllobacterium zundukense</name>
    <dbReference type="NCBI Taxonomy" id="1867719"/>
    <lineage>
        <taxon>Bacteria</taxon>
        <taxon>Pseudomonadati</taxon>
        <taxon>Pseudomonadota</taxon>
        <taxon>Alphaproteobacteria</taxon>
        <taxon>Hyphomicrobiales</taxon>
        <taxon>Phyllobacteriaceae</taxon>
        <taxon>Phyllobacterium</taxon>
    </lineage>
</organism>
<proteinExistence type="predicted"/>
<keyword evidence="1" id="KW-0614">Plasmid</keyword>
<evidence type="ECO:0000313" key="1">
    <source>
        <dbReference type="EMBL" id="UXN58637.1"/>
    </source>
</evidence>
<protein>
    <submittedName>
        <fullName evidence="1">Uncharacterized protein</fullName>
    </submittedName>
</protein>
<dbReference type="EMBL" id="CP104972">
    <property type="protein sequence ID" value="UXN58637.1"/>
    <property type="molecule type" value="Genomic_DNA"/>
</dbReference>
<sequence length="58" mass="5979">MTLVIVTVVAVPGATSPAFALAITVPTLNIYSTLNVAFAIAAFAIRFDNTLAYHAVVG</sequence>
<accession>A0ACD4CYP0</accession>